<dbReference type="Gene3D" id="3.40.50.2300">
    <property type="match status" value="2"/>
</dbReference>
<dbReference type="InterPro" id="IPR050957">
    <property type="entry name" value="BMP_lipoprotein"/>
</dbReference>
<evidence type="ECO:0000313" key="10">
    <source>
        <dbReference type="Proteomes" id="UP000196386"/>
    </source>
</evidence>
<dbReference type="PANTHER" id="PTHR34296">
    <property type="entry name" value="TRANSCRIPTIONAL ACTIVATOR PROTEIN MED"/>
    <property type="match status" value="1"/>
</dbReference>
<evidence type="ECO:0000256" key="3">
    <source>
        <dbReference type="ARBA" id="ARBA00022475"/>
    </source>
</evidence>
<dbReference type="GO" id="GO:0005886">
    <property type="term" value="C:plasma membrane"/>
    <property type="evidence" value="ECO:0007669"/>
    <property type="project" value="UniProtKB-SubCell"/>
</dbReference>
<dbReference type="SUPFAM" id="SSF53822">
    <property type="entry name" value="Periplasmic binding protein-like I"/>
    <property type="match status" value="1"/>
</dbReference>
<keyword evidence="6" id="KW-0449">Lipoprotein</keyword>
<reference evidence="10" key="1">
    <citation type="submission" date="2017-04" db="EMBL/GenBank/DDBJ databases">
        <title>Function of individual gut microbiota members based on whole genome sequencing of pure cultures obtained from chicken caecum.</title>
        <authorList>
            <person name="Medvecky M."/>
            <person name="Cejkova D."/>
            <person name="Polansky O."/>
            <person name="Karasova D."/>
            <person name="Kubasova T."/>
            <person name="Cizek A."/>
            <person name="Rychlik I."/>
        </authorList>
    </citation>
    <scope>NUCLEOTIDE SEQUENCE [LARGE SCALE GENOMIC DNA]</scope>
    <source>
        <strain evidence="10">An175</strain>
    </source>
</reference>
<evidence type="ECO:0000259" key="8">
    <source>
        <dbReference type="Pfam" id="PF02608"/>
    </source>
</evidence>
<name>A0A1Y4N199_9FIRM</name>
<comment type="similarity">
    <text evidence="2">Belongs to the BMP lipoprotein family.</text>
</comment>
<dbReference type="CDD" id="cd06354">
    <property type="entry name" value="PBP1_PrnA-like"/>
    <property type="match status" value="1"/>
</dbReference>
<keyword evidence="5" id="KW-0472">Membrane</keyword>
<accession>A0A1Y4N199</accession>
<comment type="subcellular location">
    <subcellularLocation>
        <location evidence="1">Cell membrane</location>
        <topology evidence="1">Lipid-anchor</topology>
    </subcellularLocation>
</comment>
<evidence type="ECO:0000313" key="9">
    <source>
        <dbReference type="EMBL" id="OUP70138.1"/>
    </source>
</evidence>
<dbReference type="EMBL" id="NFKP01000005">
    <property type="protein sequence ID" value="OUP70138.1"/>
    <property type="molecule type" value="Genomic_DNA"/>
</dbReference>
<keyword evidence="4 7" id="KW-0732">Signal</keyword>
<dbReference type="Proteomes" id="UP000196386">
    <property type="component" value="Unassembled WGS sequence"/>
</dbReference>
<feature type="domain" description="ABC transporter substrate-binding protein PnrA-like" evidence="8">
    <location>
        <begin position="55"/>
        <end position="379"/>
    </location>
</feature>
<evidence type="ECO:0000256" key="6">
    <source>
        <dbReference type="ARBA" id="ARBA00023288"/>
    </source>
</evidence>
<proteinExistence type="inferred from homology"/>
<feature type="signal peptide" evidence="7">
    <location>
        <begin position="1"/>
        <end position="28"/>
    </location>
</feature>
<feature type="chain" id="PRO_5038354396" description="ABC transporter substrate-binding protein PnrA-like domain-containing protein" evidence="7">
    <location>
        <begin position="29"/>
        <end position="408"/>
    </location>
</feature>
<dbReference type="PROSITE" id="PS51257">
    <property type="entry name" value="PROKAR_LIPOPROTEIN"/>
    <property type="match status" value="1"/>
</dbReference>
<dbReference type="InterPro" id="IPR028082">
    <property type="entry name" value="Peripla_BP_I"/>
</dbReference>
<evidence type="ECO:0000256" key="2">
    <source>
        <dbReference type="ARBA" id="ARBA00008610"/>
    </source>
</evidence>
<evidence type="ECO:0000256" key="7">
    <source>
        <dbReference type="SAM" id="SignalP"/>
    </source>
</evidence>
<sequence length="408" mass="42852">MKRMFVKALSLCLSVAVLVMASACSGGAGENAASAAGSAGSASAGGKTDLKVGFVTSASGQNDNGYNRSAVEAIKTAADEYGFEYRVVEPSSSLTVGQAIEALAEEGYGLIFNLEYDFAALIDGTGAAGNVPIAEKYPDTTFVIYNDNPNVNEDGSVKYDNVYSCMFNVNEASYLAGYLAVQMNENQQALFPEGYNLAPLSESRGIGFIGGTDSAGIRVYSYGYMMGIQAAAEEYDVQYDYYPVYDAGFTDSAAGNTTTGNMYQNGVNVVFADCGNVGDGITERADSDGRLAIQTDADLDSTHPGHIITSVLKITGVPTRALIDAKISGELDGMDNLLNFDLASGATGITDLSVMTEAVADKDLFEQIKAKVNDQAEKIKSGEIDVVNAQIGETFDPSACPRVTIQTA</sequence>
<keyword evidence="3" id="KW-1003">Cell membrane</keyword>
<dbReference type="RefSeq" id="WP_087300183.1">
    <property type="nucleotide sequence ID" value="NZ_CALWZF010000016.1"/>
</dbReference>
<evidence type="ECO:0000256" key="4">
    <source>
        <dbReference type="ARBA" id="ARBA00022729"/>
    </source>
</evidence>
<dbReference type="InterPro" id="IPR003760">
    <property type="entry name" value="PnrA-like"/>
</dbReference>
<gene>
    <name evidence="9" type="ORF">B5F11_05720</name>
</gene>
<evidence type="ECO:0000256" key="5">
    <source>
        <dbReference type="ARBA" id="ARBA00023136"/>
    </source>
</evidence>
<dbReference type="PANTHER" id="PTHR34296:SF2">
    <property type="entry name" value="ABC TRANSPORTER GUANOSINE-BINDING PROTEIN NUPN"/>
    <property type="match status" value="1"/>
</dbReference>
<dbReference type="AlphaFoldDB" id="A0A1Y4N199"/>
<dbReference type="Pfam" id="PF02608">
    <property type="entry name" value="Bmp"/>
    <property type="match status" value="1"/>
</dbReference>
<organism evidence="9 10">
    <name type="scientific">Anaerotruncus colihominis</name>
    <dbReference type="NCBI Taxonomy" id="169435"/>
    <lineage>
        <taxon>Bacteria</taxon>
        <taxon>Bacillati</taxon>
        <taxon>Bacillota</taxon>
        <taxon>Clostridia</taxon>
        <taxon>Eubacteriales</taxon>
        <taxon>Oscillospiraceae</taxon>
        <taxon>Anaerotruncus</taxon>
    </lineage>
</organism>
<evidence type="ECO:0000256" key="1">
    <source>
        <dbReference type="ARBA" id="ARBA00004193"/>
    </source>
</evidence>
<comment type="caution">
    <text evidence="9">The sequence shown here is derived from an EMBL/GenBank/DDBJ whole genome shotgun (WGS) entry which is preliminary data.</text>
</comment>
<protein>
    <recommendedName>
        <fullName evidence="8">ABC transporter substrate-binding protein PnrA-like domain-containing protein</fullName>
    </recommendedName>
</protein>